<dbReference type="Proteomes" id="UP000789595">
    <property type="component" value="Unassembled WGS sequence"/>
</dbReference>
<protein>
    <submittedName>
        <fullName evidence="2">Uncharacterized protein</fullName>
    </submittedName>
</protein>
<organism evidence="2 3">
    <name type="scientific">Pelagomonas calceolata</name>
    <dbReference type="NCBI Taxonomy" id="35677"/>
    <lineage>
        <taxon>Eukaryota</taxon>
        <taxon>Sar</taxon>
        <taxon>Stramenopiles</taxon>
        <taxon>Ochrophyta</taxon>
        <taxon>Pelagophyceae</taxon>
        <taxon>Pelagomonadales</taxon>
        <taxon>Pelagomonadaceae</taxon>
        <taxon>Pelagomonas</taxon>
    </lineage>
</organism>
<feature type="non-terminal residue" evidence="2">
    <location>
        <position position="1"/>
    </location>
</feature>
<feature type="compositionally biased region" description="Low complexity" evidence="1">
    <location>
        <begin position="98"/>
        <end position="110"/>
    </location>
</feature>
<feature type="region of interest" description="Disordered" evidence="1">
    <location>
        <begin position="68"/>
        <end position="110"/>
    </location>
</feature>
<feature type="region of interest" description="Disordered" evidence="1">
    <location>
        <begin position="519"/>
        <end position="539"/>
    </location>
</feature>
<gene>
    <name evidence="2" type="ORF">PECAL_3P28090</name>
</gene>
<evidence type="ECO:0000313" key="3">
    <source>
        <dbReference type="Proteomes" id="UP000789595"/>
    </source>
</evidence>
<dbReference type="EMBL" id="CAKKNE010000003">
    <property type="protein sequence ID" value="CAH0372774.1"/>
    <property type="molecule type" value="Genomic_DNA"/>
</dbReference>
<evidence type="ECO:0000256" key="1">
    <source>
        <dbReference type="SAM" id="MobiDB-lite"/>
    </source>
</evidence>
<dbReference type="OrthoDB" id="549353at2759"/>
<feature type="compositionally biased region" description="Low complexity" evidence="1">
    <location>
        <begin position="526"/>
        <end position="539"/>
    </location>
</feature>
<sequence length="539" mass="56896">YRQAKILLSRTLKQAKLLGPRLARGSPRPRLTRAPLDSPFRFEGARMYSRGLIQRDDATRPQADLRAFPPALEPPADIWKPANDPALAPGAPPPPATWPNQGPAANALGPGRPPGAAGCALFWDLTGCRPGGPDAGTCVQRNVASLYGDVRSARAYGDVAALPGATRAGLQAAGVRLIDTSPAGMTDRSPLIVDLFDYALAHAVHQKDGKAPILVCALGGSPREQFGLAFARLAERGYKVALIRPRDSPCARYDGGCIGVHDWASVRPGDDNDTVAMCFKCGWRNCRRAHPRRCSALVCCALCGQSSHDTRYHAEFQQYVSRRATETAQRQVDAAAAQGLPIPSYAAPRLHALPPPAPAPFPGQAPYVGQTTPGLAALQNALRYAPPRAPPMAPNSPPRTFTRMMGALDSTAQPWQPGRQPLVGMPQQPSSPPALLQPQAFALADTAAAPERPTAVPPAPASVPPKAEAPPGLAPAPAAPESEDPVDLSRLHYGVEDYVKMGVPEEDARAILRAVNKLAKDRDDAAVASGAAADLDAEA</sequence>
<proteinExistence type="predicted"/>
<dbReference type="AlphaFoldDB" id="A0A8J2WYL9"/>
<accession>A0A8J2WYL9</accession>
<reference evidence="2" key="1">
    <citation type="submission" date="2021-11" db="EMBL/GenBank/DDBJ databases">
        <authorList>
            <consortium name="Genoscope - CEA"/>
            <person name="William W."/>
        </authorList>
    </citation>
    <scope>NUCLEOTIDE SEQUENCE</scope>
</reference>
<feature type="region of interest" description="Disordered" evidence="1">
    <location>
        <begin position="446"/>
        <end position="489"/>
    </location>
</feature>
<keyword evidence="3" id="KW-1185">Reference proteome</keyword>
<evidence type="ECO:0000313" key="2">
    <source>
        <dbReference type="EMBL" id="CAH0372774.1"/>
    </source>
</evidence>
<comment type="caution">
    <text evidence="2">The sequence shown here is derived from an EMBL/GenBank/DDBJ whole genome shotgun (WGS) entry which is preliminary data.</text>
</comment>
<name>A0A8J2WYL9_9STRA</name>